<keyword evidence="2" id="KW-1185">Reference proteome</keyword>
<organism evidence="1 2">
    <name type="scientific">Hevea brasiliensis</name>
    <name type="common">Para rubber tree</name>
    <name type="synonym">Siphonia brasiliensis</name>
    <dbReference type="NCBI Taxonomy" id="3981"/>
    <lineage>
        <taxon>Eukaryota</taxon>
        <taxon>Viridiplantae</taxon>
        <taxon>Streptophyta</taxon>
        <taxon>Embryophyta</taxon>
        <taxon>Tracheophyta</taxon>
        <taxon>Spermatophyta</taxon>
        <taxon>Magnoliopsida</taxon>
        <taxon>eudicotyledons</taxon>
        <taxon>Gunneridae</taxon>
        <taxon>Pentapetalae</taxon>
        <taxon>rosids</taxon>
        <taxon>fabids</taxon>
        <taxon>Malpighiales</taxon>
        <taxon>Euphorbiaceae</taxon>
        <taxon>Crotonoideae</taxon>
        <taxon>Micrandreae</taxon>
        <taxon>Hevea</taxon>
    </lineage>
</organism>
<dbReference type="InterPro" id="IPR011009">
    <property type="entry name" value="Kinase-like_dom_sf"/>
</dbReference>
<dbReference type="Proteomes" id="UP000467840">
    <property type="component" value="Chromosome 10"/>
</dbReference>
<name>A0A6A6N218_HEVBR</name>
<evidence type="ECO:0000313" key="2">
    <source>
        <dbReference type="Proteomes" id="UP000467840"/>
    </source>
</evidence>
<dbReference type="PANTHER" id="PTHR32161">
    <property type="entry name" value="DPP6 N-TERMINAL DOMAIN-LIKE PROTEIN"/>
    <property type="match status" value="1"/>
</dbReference>
<dbReference type="Gene3D" id="1.10.510.10">
    <property type="entry name" value="Transferase(Phosphotransferase) domain 1"/>
    <property type="match status" value="1"/>
</dbReference>
<dbReference type="PANTHER" id="PTHR32161:SF21">
    <property type="entry name" value="OS03G0314500 PROTEIN"/>
    <property type="match status" value="1"/>
</dbReference>
<accession>A0A6A6N218</accession>
<dbReference type="EMBL" id="JAAGAX010000003">
    <property type="protein sequence ID" value="KAF2320141.1"/>
    <property type="molecule type" value="Genomic_DNA"/>
</dbReference>
<evidence type="ECO:0008006" key="3">
    <source>
        <dbReference type="Google" id="ProtNLM"/>
    </source>
</evidence>
<sequence>MLVINVFDCSPRKIIAKGGVGAFLGGDAVGYGGIEGRLSLGELGFGVLGPRKIIAKGGLGAFLGGNVVGDGGWKERLGLRELNNLGIRVINRGRSVRNNDPGSVQSYADPEDYYPQKDENILQKISEKSDVYSFGVVLLELITGRKNFDEHRVDIVNWGDYIKSEMELMIYCAAASVYRPSKLRPRMKQIVEALEGKMPSNELWVAEEKTGSMAGQKKGSIAFFATYKPPVPLDIFSCPVSPTSRHELHMTDGLSYNYNCQVIPPEALKTIIRRPILASEASEADVDSGRLSGLVFVSERDMNLETLHIALRFTDKVKVLSFADIYGTFSGVRMEDSGGIAGGYKDGNRTIDHCLVYVTTKEPVNDRRQPWTVVYKTNLKTGETKRLTPSEKPPLKRKMVITNGGWPTWGSDDVIFFHRKVGEFWSVFRADISSGELVRVTPDGIDAVTPAAINGTKVAVATIRQKSRFSDHGDDIQRNFHKLHSPHSDVGLFRVSGVFPSFSKDGSKLAFVDNEFKAMWVADSQGLRIVYESKGPDNIFSPVWNQDPQKDTLYVCMGPSFNSSKTLDICAIPMCLAVHGCVESLQEDSIMPSHPPVQTVTN</sequence>
<dbReference type="AlphaFoldDB" id="A0A6A6N218"/>
<dbReference type="SUPFAM" id="SSF56112">
    <property type="entry name" value="Protein kinase-like (PK-like)"/>
    <property type="match status" value="1"/>
</dbReference>
<proteinExistence type="predicted"/>
<reference evidence="1 2" key="1">
    <citation type="journal article" date="2020" name="Mol. Plant">
        <title>The Chromosome-Based Rubber Tree Genome Provides New Insights into Spurge Genome Evolution and Rubber Biosynthesis.</title>
        <authorList>
            <person name="Liu J."/>
            <person name="Shi C."/>
            <person name="Shi C.C."/>
            <person name="Li W."/>
            <person name="Zhang Q.J."/>
            <person name="Zhang Y."/>
            <person name="Li K."/>
            <person name="Lu H.F."/>
            <person name="Shi C."/>
            <person name="Zhu S.T."/>
            <person name="Xiao Z.Y."/>
            <person name="Nan H."/>
            <person name="Yue Y."/>
            <person name="Zhu X.G."/>
            <person name="Wu Y."/>
            <person name="Hong X.N."/>
            <person name="Fan G.Y."/>
            <person name="Tong Y."/>
            <person name="Zhang D."/>
            <person name="Mao C.L."/>
            <person name="Liu Y.L."/>
            <person name="Hao S.J."/>
            <person name="Liu W.Q."/>
            <person name="Lv M.Q."/>
            <person name="Zhang H.B."/>
            <person name="Liu Y."/>
            <person name="Hu-Tang G.R."/>
            <person name="Wang J.P."/>
            <person name="Wang J.H."/>
            <person name="Sun Y.H."/>
            <person name="Ni S.B."/>
            <person name="Chen W.B."/>
            <person name="Zhang X.C."/>
            <person name="Jiao Y.N."/>
            <person name="Eichler E.E."/>
            <person name="Li G.H."/>
            <person name="Liu X."/>
            <person name="Gao L.Z."/>
        </authorList>
    </citation>
    <scope>NUCLEOTIDE SEQUENCE [LARGE SCALE GENOMIC DNA]</scope>
    <source>
        <strain evidence="2">cv. GT1</strain>
        <tissue evidence="1">Leaf</tissue>
    </source>
</reference>
<gene>
    <name evidence="1" type="ORF">GH714_024276</name>
</gene>
<protein>
    <recommendedName>
        <fullName evidence="3">Protein kinase domain-containing protein</fullName>
    </recommendedName>
</protein>
<comment type="caution">
    <text evidence="1">The sequence shown here is derived from an EMBL/GenBank/DDBJ whole genome shotgun (WGS) entry which is preliminary data.</text>
</comment>
<dbReference type="SUPFAM" id="SSF69304">
    <property type="entry name" value="Tricorn protease N-terminal domain"/>
    <property type="match status" value="1"/>
</dbReference>
<evidence type="ECO:0000313" key="1">
    <source>
        <dbReference type="EMBL" id="KAF2320141.1"/>
    </source>
</evidence>